<accession>A0A813HBC9</accession>
<name>A0A813HBC9_POLGL</name>
<dbReference type="AlphaFoldDB" id="A0A813HBC9"/>
<keyword evidence="2" id="KW-1185">Reference proteome</keyword>
<dbReference type="Proteomes" id="UP000654075">
    <property type="component" value="Unassembled WGS sequence"/>
</dbReference>
<reference evidence="1" key="1">
    <citation type="submission" date="2021-02" db="EMBL/GenBank/DDBJ databases">
        <authorList>
            <person name="Dougan E. K."/>
            <person name="Rhodes N."/>
            <person name="Thang M."/>
            <person name="Chan C."/>
        </authorList>
    </citation>
    <scope>NUCLEOTIDE SEQUENCE</scope>
</reference>
<gene>
    <name evidence="1" type="ORF">PGLA1383_LOCUS50807</name>
</gene>
<evidence type="ECO:0000313" key="2">
    <source>
        <dbReference type="Proteomes" id="UP000654075"/>
    </source>
</evidence>
<evidence type="ECO:0000313" key="1">
    <source>
        <dbReference type="EMBL" id="CAE8635207.1"/>
    </source>
</evidence>
<sequence>MRLPSWQLSSPCQVVTPKCQRLHGSLRYSSAKLLGDWSRAIHFVREDSRQALAISDEFEPVADGICGDCKSRMIWRLSVPNFLKPLADSVSTGGQSQLMSFCTLPGIRRPATTKA</sequence>
<comment type="caution">
    <text evidence="1">The sequence shown here is derived from an EMBL/GenBank/DDBJ whole genome shotgun (WGS) entry which is preliminary data.</text>
</comment>
<dbReference type="EMBL" id="CAJNNV010031259">
    <property type="protein sequence ID" value="CAE8635207.1"/>
    <property type="molecule type" value="Genomic_DNA"/>
</dbReference>
<proteinExistence type="predicted"/>
<organism evidence="1 2">
    <name type="scientific">Polarella glacialis</name>
    <name type="common">Dinoflagellate</name>
    <dbReference type="NCBI Taxonomy" id="89957"/>
    <lineage>
        <taxon>Eukaryota</taxon>
        <taxon>Sar</taxon>
        <taxon>Alveolata</taxon>
        <taxon>Dinophyceae</taxon>
        <taxon>Suessiales</taxon>
        <taxon>Suessiaceae</taxon>
        <taxon>Polarella</taxon>
    </lineage>
</organism>
<protein>
    <submittedName>
        <fullName evidence="1">Uncharacterized protein</fullName>
    </submittedName>
</protein>